<dbReference type="GO" id="GO:0016757">
    <property type="term" value="F:glycosyltransferase activity"/>
    <property type="evidence" value="ECO:0007669"/>
    <property type="project" value="UniProtKB-KW"/>
</dbReference>
<dbReference type="Pfam" id="PF00534">
    <property type="entry name" value="Glycos_transf_1"/>
    <property type="match status" value="1"/>
</dbReference>
<keyword evidence="1 4" id="KW-0808">Transferase</keyword>
<dbReference type="EMBL" id="LCKX01000029">
    <property type="protein sequence ID" value="KKU06550.1"/>
    <property type="molecule type" value="Genomic_DNA"/>
</dbReference>
<name>A0A0G1QD09_9BACT</name>
<comment type="caution">
    <text evidence="4">The sequence shown here is derived from an EMBL/GenBank/DDBJ whole genome shotgun (WGS) entry which is preliminary data.</text>
</comment>
<accession>A0A0G1QD09</accession>
<dbReference type="InterPro" id="IPR001296">
    <property type="entry name" value="Glyco_trans_1"/>
</dbReference>
<organism evidence="4 5">
    <name type="scientific">Candidatus Magasanikbacteria bacterium GW2011_GWA2_45_39</name>
    <dbReference type="NCBI Taxonomy" id="1619041"/>
    <lineage>
        <taxon>Bacteria</taxon>
        <taxon>Candidatus Magasanikiibacteriota</taxon>
    </lineage>
</organism>
<reference evidence="4 5" key="1">
    <citation type="journal article" date="2015" name="Nature">
        <title>rRNA introns, odd ribosomes, and small enigmatic genomes across a large radiation of phyla.</title>
        <authorList>
            <person name="Brown C.T."/>
            <person name="Hug L.A."/>
            <person name="Thomas B.C."/>
            <person name="Sharon I."/>
            <person name="Castelle C.J."/>
            <person name="Singh A."/>
            <person name="Wilkins M.J."/>
            <person name="Williams K.H."/>
            <person name="Banfield J.F."/>
        </authorList>
    </citation>
    <scope>NUCLEOTIDE SEQUENCE [LARGE SCALE GENOMIC DNA]</scope>
</reference>
<dbReference type="InterPro" id="IPR028098">
    <property type="entry name" value="Glyco_trans_4-like_N"/>
</dbReference>
<dbReference type="CDD" id="cd03809">
    <property type="entry name" value="GT4_MtfB-like"/>
    <property type="match status" value="1"/>
</dbReference>
<proteinExistence type="predicted"/>
<dbReference type="PANTHER" id="PTHR46401">
    <property type="entry name" value="GLYCOSYLTRANSFERASE WBBK-RELATED"/>
    <property type="match status" value="1"/>
</dbReference>
<evidence type="ECO:0000259" key="3">
    <source>
        <dbReference type="Pfam" id="PF13439"/>
    </source>
</evidence>
<protein>
    <submittedName>
        <fullName evidence="4">Mannosyltransferase B-like protein</fullName>
    </submittedName>
</protein>
<dbReference type="AlphaFoldDB" id="A0A0G1QD09"/>
<dbReference type="PANTHER" id="PTHR46401:SF2">
    <property type="entry name" value="GLYCOSYLTRANSFERASE WBBK-RELATED"/>
    <property type="match status" value="1"/>
</dbReference>
<evidence type="ECO:0000256" key="1">
    <source>
        <dbReference type="ARBA" id="ARBA00022679"/>
    </source>
</evidence>
<sequence>MNNIHKTIAIDIRLLGKRRTGDETVFFHLTKEILKLDKKNKYYLLTDEREAAKIASLYAYLDCVGQENVAIVSLPTVNRFLWNLWTLPKYLFQQRIDIFHTQYILPLCSPQRTKIITHIHDVSFRAFPELISWIDRFFLALLIPRSLKKAIRIIAVSRFTKEEIVKYYAVSPDKITVIANAAGENFLKNTRGDAKKERAVREKYHLPEHFIIAVGTLQPRKNIPFLIDAFAALRKRLPEIKLVLVGNRSAHHTDKGIDRVVAKQNLGESVVFPGYIEESDLPAVISLARVFAFPSLYEGFGIPLLEALCQDVPVAASDIQSLKEVGGKAALYFDPESIANCEEILYTLCTNQEQRTALIRHGEERVRLFSWQKSARLLLDEYNKLS</sequence>
<dbReference type="SUPFAM" id="SSF53756">
    <property type="entry name" value="UDP-Glycosyltransferase/glycogen phosphorylase"/>
    <property type="match status" value="1"/>
</dbReference>
<feature type="domain" description="Glycosyltransferase subfamily 4-like N-terminal" evidence="3">
    <location>
        <begin position="65"/>
        <end position="180"/>
    </location>
</feature>
<evidence type="ECO:0000313" key="4">
    <source>
        <dbReference type="EMBL" id="KKU06550.1"/>
    </source>
</evidence>
<gene>
    <name evidence="4" type="ORF">UX10_C0029G0015</name>
</gene>
<evidence type="ECO:0000259" key="2">
    <source>
        <dbReference type="Pfam" id="PF00534"/>
    </source>
</evidence>
<dbReference type="Pfam" id="PF13439">
    <property type="entry name" value="Glyco_transf_4"/>
    <property type="match status" value="1"/>
</dbReference>
<feature type="domain" description="Glycosyl transferase family 1" evidence="2">
    <location>
        <begin position="207"/>
        <end position="364"/>
    </location>
</feature>
<dbReference type="Proteomes" id="UP000033999">
    <property type="component" value="Unassembled WGS sequence"/>
</dbReference>
<keyword evidence="4" id="KW-0328">Glycosyltransferase</keyword>
<evidence type="ECO:0000313" key="5">
    <source>
        <dbReference type="Proteomes" id="UP000033999"/>
    </source>
</evidence>
<dbReference type="Gene3D" id="3.40.50.2000">
    <property type="entry name" value="Glycogen Phosphorylase B"/>
    <property type="match status" value="2"/>
</dbReference>